<feature type="transmembrane region" description="Helical" evidence="1">
    <location>
        <begin position="57"/>
        <end position="78"/>
    </location>
</feature>
<dbReference type="EMBL" id="JBHTCE010000001">
    <property type="protein sequence ID" value="MFC7390358.1"/>
    <property type="molecule type" value="Genomic_DNA"/>
</dbReference>
<feature type="transmembrane region" description="Helical" evidence="1">
    <location>
        <begin position="6"/>
        <end position="26"/>
    </location>
</feature>
<sequence length="94" mass="10752">MIGYMILLGFWVLATLTLFALSVPSMKKRETKLLISLWTALLSAGIYFMITENLTEAWWTWLILVVILIGGVTASTFVEEREVEQEEAPQRMVK</sequence>
<keyword evidence="1" id="KW-0812">Transmembrane</keyword>
<reference evidence="3" key="1">
    <citation type="journal article" date="2019" name="Int. J. Syst. Evol. Microbiol.">
        <title>The Global Catalogue of Microorganisms (GCM) 10K type strain sequencing project: providing services to taxonomists for standard genome sequencing and annotation.</title>
        <authorList>
            <consortium name="The Broad Institute Genomics Platform"/>
            <consortium name="The Broad Institute Genome Sequencing Center for Infectious Disease"/>
            <person name="Wu L."/>
            <person name="Ma J."/>
        </authorList>
    </citation>
    <scope>NUCLEOTIDE SEQUENCE [LARGE SCALE GENOMIC DNA]</scope>
    <source>
        <strain evidence="3">CCUG 55590</strain>
    </source>
</reference>
<organism evidence="2 3">
    <name type="scientific">Exiguobacterium aestuarii</name>
    <dbReference type="NCBI Taxonomy" id="273527"/>
    <lineage>
        <taxon>Bacteria</taxon>
        <taxon>Bacillati</taxon>
        <taxon>Bacillota</taxon>
        <taxon>Bacilli</taxon>
        <taxon>Bacillales</taxon>
        <taxon>Bacillales Family XII. Incertae Sedis</taxon>
        <taxon>Exiguobacterium</taxon>
    </lineage>
</organism>
<accession>A0ABW2PLL8</accession>
<name>A0ABW2PLL8_9BACL</name>
<evidence type="ECO:0000256" key="1">
    <source>
        <dbReference type="SAM" id="Phobius"/>
    </source>
</evidence>
<proteinExistence type="predicted"/>
<dbReference type="Proteomes" id="UP001596439">
    <property type="component" value="Unassembled WGS sequence"/>
</dbReference>
<evidence type="ECO:0000313" key="2">
    <source>
        <dbReference type="EMBL" id="MFC7390358.1"/>
    </source>
</evidence>
<feature type="transmembrane region" description="Helical" evidence="1">
    <location>
        <begin position="33"/>
        <end position="51"/>
    </location>
</feature>
<comment type="caution">
    <text evidence="2">The sequence shown here is derived from an EMBL/GenBank/DDBJ whole genome shotgun (WGS) entry which is preliminary data.</text>
</comment>
<protein>
    <submittedName>
        <fullName evidence="2">Uncharacterized protein</fullName>
    </submittedName>
</protein>
<evidence type="ECO:0000313" key="3">
    <source>
        <dbReference type="Proteomes" id="UP001596439"/>
    </source>
</evidence>
<keyword evidence="1" id="KW-1133">Transmembrane helix</keyword>
<keyword evidence="3" id="KW-1185">Reference proteome</keyword>
<keyword evidence="1" id="KW-0472">Membrane</keyword>
<dbReference type="RefSeq" id="WP_214789362.1">
    <property type="nucleotide sequence ID" value="NZ_JANIEL010000009.1"/>
</dbReference>
<gene>
    <name evidence="2" type="ORF">ACFQO8_09370</name>
</gene>